<reference evidence="1 2" key="2">
    <citation type="journal article" date="2022" name="Mol. Ecol. Resour.">
        <title>The genomes of chicory, endive, great burdock and yacon provide insights into Asteraceae paleo-polyploidization history and plant inulin production.</title>
        <authorList>
            <person name="Fan W."/>
            <person name="Wang S."/>
            <person name="Wang H."/>
            <person name="Wang A."/>
            <person name="Jiang F."/>
            <person name="Liu H."/>
            <person name="Zhao H."/>
            <person name="Xu D."/>
            <person name="Zhang Y."/>
        </authorList>
    </citation>
    <scope>NUCLEOTIDE SEQUENCE [LARGE SCALE GENOMIC DNA]</scope>
    <source>
        <strain evidence="2">cv. Punajuju</strain>
        <tissue evidence="1">Leaves</tissue>
    </source>
</reference>
<evidence type="ECO:0000313" key="1">
    <source>
        <dbReference type="EMBL" id="KAI3736920.1"/>
    </source>
</evidence>
<reference evidence="2" key="1">
    <citation type="journal article" date="2022" name="Mol. Ecol. Resour.">
        <title>The genomes of chicory, endive, great burdock and yacon provide insights into Asteraceae palaeo-polyploidization history and plant inulin production.</title>
        <authorList>
            <person name="Fan W."/>
            <person name="Wang S."/>
            <person name="Wang H."/>
            <person name="Wang A."/>
            <person name="Jiang F."/>
            <person name="Liu H."/>
            <person name="Zhao H."/>
            <person name="Xu D."/>
            <person name="Zhang Y."/>
        </authorList>
    </citation>
    <scope>NUCLEOTIDE SEQUENCE [LARGE SCALE GENOMIC DNA]</scope>
    <source>
        <strain evidence="2">cv. Punajuju</strain>
    </source>
</reference>
<dbReference type="Proteomes" id="UP001055811">
    <property type="component" value="Linkage Group LG05"/>
</dbReference>
<sequence length="197" mass="20881">MHPNCQLFVNIETFLGSTDSLATRPRPNLPTDATIVAVSGLALADGFILVQAHAYVLMRKDRGFLCMSDIKLVVPDWFVKLFKNKIGSPATISDVLLRADKVTAEVAVATATAMTIASDAAITAFATGEHGLLEFHPFLKNQNNKALSIEKALQLMKSSNASAGQVSLGKKSDASLPDSCKVRSGSGSETENTSSSP</sequence>
<proteinExistence type="predicted"/>
<accession>A0ACB9CRM5</accession>
<evidence type="ECO:0000313" key="2">
    <source>
        <dbReference type="Proteomes" id="UP001055811"/>
    </source>
</evidence>
<dbReference type="EMBL" id="CM042013">
    <property type="protein sequence ID" value="KAI3736920.1"/>
    <property type="molecule type" value="Genomic_DNA"/>
</dbReference>
<keyword evidence="2" id="KW-1185">Reference proteome</keyword>
<protein>
    <submittedName>
        <fullName evidence="1">Uncharacterized protein</fullName>
    </submittedName>
</protein>
<organism evidence="1 2">
    <name type="scientific">Cichorium intybus</name>
    <name type="common">Chicory</name>
    <dbReference type="NCBI Taxonomy" id="13427"/>
    <lineage>
        <taxon>Eukaryota</taxon>
        <taxon>Viridiplantae</taxon>
        <taxon>Streptophyta</taxon>
        <taxon>Embryophyta</taxon>
        <taxon>Tracheophyta</taxon>
        <taxon>Spermatophyta</taxon>
        <taxon>Magnoliopsida</taxon>
        <taxon>eudicotyledons</taxon>
        <taxon>Gunneridae</taxon>
        <taxon>Pentapetalae</taxon>
        <taxon>asterids</taxon>
        <taxon>campanulids</taxon>
        <taxon>Asterales</taxon>
        <taxon>Asteraceae</taxon>
        <taxon>Cichorioideae</taxon>
        <taxon>Cichorieae</taxon>
        <taxon>Cichoriinae</taxon>
        <taxon>Cichorium</taxon>
    </lineage>
</organism>
<gene>
    <name evidence="1" type="ORF">L2E82_26909</name>
</gene>
<name>A0ACB9CRM5_CICIN</name>
<comment type="caution">
    <text evidence="1">The sequence shown here is derived from an EMBL/GenBank/DDBJ whole genome shotgun (WGS) entry which is preliminary data.</text>
</comment>